<dbReference type="PANTHER" id="PTHR30346:SF28">
    <property type="entry name" value="HTH-TYPE TRANSCRIPTIONAL REGULATOR CYNR"/>
    <property type="match status" value="1"/>
</dbReference>
<dbReference type="SUPFAM" id="SSF46785">
    <property type="entry name" value="Winged helix' DNA-binding domain"/>
    <property type="match status" value="1"/>
</dbReference>
<keyword evidence="3" id="KW-0238">DNA-binding</keyword>
<evidence type="ECO:0000259" key="5">
    <source>
        <dbReference type="PROSITE" id="PS50931"/>
    </source>
</evidence>
<dbReference type="FunFam" id="1.10.10.10:FF:000001">
    <property type="entry name" value="LysR family transcriptional regulator"/>
    <property type="match status" value="1"/>
</dbReference>
<keyword evidence="4" id="KW-0804">Transcription</keyword>
<dbReference type="PANTHER" id="PTHR30346">
    <property type="entry name" value="TRANSCRIPTIONAL DUAL REGULATOR HCAR-RELATED"/>
    <property type="match status" value="1"/>
</dbReference>
<reference evidence="6 7" key="1">
    <citation type="journal article" date="2013" name="ISME J.">
        <title>A metabolic model for members of the genus Tetrasphaera involved in enhanced biological phosphorus removal.</title>
        <authorList>
            <person name="Kristiansen R."/>
            <person name="Nguyen H.T.T."/>
            <person name="Saunders A.M."/>
            <person name="Nielsen J.L."/>
            <person name="Wimmer R."/>
            <person name="Le V.Q."/>
            <person name="McIlroy S.J."/>
            <person name="Petrovski S."/>
            <person name="Seviour R.J."/>
            <person name="Calteau A."/>
            <person name="Nielsen K.L."/>
            <person name="Nielsen P.H."/>
        </authorList>
    </citation>
    <scope>NUCLEOTIDE SEQUENCE [LARGE SCALE GENOMIC DNA]</scope>
    <source>
        <strain evidence="6 7">T1-X7</strain>
    </source>
</reference>
<accession>A0A077LY19</accession>
<dbReference type="AlphaFoldDB" id="A0A077LY19"/>
<dbReference type="InterPro" id="IPR005119">
    <property type="entry name" value="LysR_subst-bd"/>
</dbReference>
<organism evidence="6 7">
    <name type="scientific">Nostocoides japonicum T1-X7</name>
    <dbReference type="NCBI Taxonomy" id="1194083"/>
    <lineage>
        <taxon>Bacteria</taxon>
        <taxon>Bacillati</taxon>
        <taxon>Actinomycetota</taxon>
        <taxon>Actinomycetes</taxon>
        <taxon>Micrococcales</taxon>
        <taxon>Intrasporangiaceae</taxon>
        <taxon>Nostocoides</taxon>
    </lineage>
</organism>
<dbReference type="SUPFAM" id="SSF53850">
    <property type="entry name" value="Periplasmic binding protein-like II"/>
    <property type="match status" value="1"/>
</dbReference>
<evidence type="ECO:0000256" key="2">
    <source>
        <dbReference type="ARBA" id="ARBA00023015"/>
    </source>
</evidence>
<keyword evidence="7" id="KW-1185">Reference proteome</keyword>
<dbReference type="RefSeq" id="WP_048550060.1">
    <property type="nucleotide sequence ID" value="NZ_HF570958.1"/>
</dbReference>
<dbReference type="CDD" id="cd05466">
    <property type="entry name" value="PBP2_LTTR_substrate"/>
    <property type="match status" value="1"/>
</dbReference>
<dbReference type="Pfam" id="PF03466">
    <property type="entry name" value="LysR_substrate"/>
    <property type="match status" value="1"/>
</dbReference>
<dbReference type="PROSITE" id="PS50931">
    <property type="entry name" value="HTH_LYSR"/>
    <property type="match status" value="1"/>
</dbReference>
<dbReference type="PRINTS" id="PR00039">
    <property type="entry name" value="HTHLYSR"/>
</dbReference>
<evidence type="ECO:0000256" key="4">
    <source>
        <dbReference type="ARBA" id="ARBA00023163"/>
    </source>
</evidence>
<dbReference type="OrthoDB" id="9789529at2"/>
<dbReference type="InterPro" id="IPR036388">
    <property type="entry name" value="WH-like_DNA-bd_sf"/>
</dbReference>
<dbReference type="GO" id="GO:0032993">
    <property type="term" value="C:protein-DNA complex"/>
    <property type="evidence" value="ECO:0007669"/>
    <property type="project" value="TreeGrafter"/>
</dbReference>
<dbReference type="Gene3D" id="3.40.190.290">
    <property type="match status" value="1"/>
</dbReference>
<gene>
    <name evidence="6" type="ORF">BN12_150009</name>
</gene>
<evidence type="ECO:0000256" key="3">
    <source>
        <dbReference type="ARBA" id="ARBA00023125"/>
    </source>
</evidence>
<sequence>MSDGPTLRQLSYFLSSVEHGSFSAAAEHEHVAQPSLSEQIRRLERALGATLFVRTNRSLRLTDVGRLLVPLAEATLRSADLVAATAREATTLTGGLVSFGTFSSAHRYLLTPLITEFHERYPDVRIQIVGLNSSEVARAVRAGDLEAGLVQLPVDTQGLVVGRTLLVDTVVYVSADARRTQRPVTIEDLARADLVLSEARWRADDPLRRSIAERARAAGVVVEPFVEVEVQSAAMELAANGVGDTLVSYLVARSHESANRVTWATLDPPFEERFAFVTRAGGGLSPATRQFMVLARRHISALQEDALRARAKHATGTGPTD</sequence>
<dbReference type="GO" id="GO:0003700">
    <property type="term" value="F:DNA-binding transcription factor activity"/>
    <property type="evidence" value="ECO:0007669"/>
    <property type="project" value="InterPro"/>
</dbReference>
<evidence type="ECO:0000313" key="6">
    <source>
        <dbReference type="EMBL" id="CCH76835.1"/>
    </source>
</evidence>
<comment type="caution">
    <text evidence="6">The sequence shown here is derived from an EMBL/GenBank/DDBJ whole genome shotgun (WGS) entry which is preliminary data.</text>
</comment>
<dbReference type="EMBL" id="CAJB01000057">
    <property type="protein sequence ID" value="CCH76835.1"/>
    <property type="molecule type" value="Genomic_DNA"/>
</dbReference>
<protein>
    <submittedName>
        <fullName evidence="6">Transcriptional regulator, LysR family</fullName>
    </submittedName>
</protein>
<dbReference type="Pfam" id="PF00126">
    <property type="entry name" value="HTH_1"/>
    <property type="match status" value="1"/>
</dbReference>
<dbReference type="STRING" id="1194083.BN12_150009"/>
<dbReference type="Gene3D" id="1.10.10.10">
    <property type="entry name" value="Winged helix-like DNA-binding domain superfamily/Winged helix DNA-binding domain"/>
    <property type="match status" value="1"/>
</dbReference>
<dbReference type="InterPro" id="IPR036390">
    <property type="entry name" value="WH_DNA-bd_sf"/>
</dbReference>
<keyword evidence="2" id="KW-0805">Transcription regulation</keyword>
<comment type="similarity">
    <text evidence="1">Belongs to the LysR transcriptional regulatory family.</text>
</comment>
<feature type="domain" description="HTH lysR-type" evidence="5">
    <location>
        <begin position="5"/>
        <end position="62"/>
    </location>
</feature>
<name>A0A077LY19_9MICO</name>
<evidence type="ECO:0000313" key="7">
    <source>
        <dbReference type="Proteomes" id="UP000035721"/>
    </source>
</evidence>
<evidence type="ECO:0000256" key="1">
    <source>
        <dbReference type="ARBA" id="ARBA00009437"/>
    </source>
</evidence>
<proteinExistence type="inferred from homology"/>
<dbReference type="InterPro" id="IPR000847">
    <property type="entry name" value="LysR_HTH_N"/>
</dbReference>
<dbReference type="GO" id="GO:0003677">
    <property type="term" value="F:DNA binding"/>
    <property type="evidence" value="ECO:0007669"/>
    <property type="project" value="UniProtKB-KW"/>
</dbReference>
<dbReference type="Proteomes" id="UP000035721">
    <property type="component" value="Unassembled WGS sequence"/>
</dbReference>